<dbReference type="AlphaFoldDB" id="A0A0A8Z075"/>
<reference evidence="1" key="1">
    <citation type="submission" date="2014-09" db="EMBL/GenBank/DDBJ databases">
        <authorList>
            <person name="Magalhaes I.L.F."/>
            <person name="Oliveira U."/>
            <person name="Santos F.R."/>
            <person name="Vidigal T.H.D.A."/>
            <person name="Brescovit A.D."/>
            <person name="Santos A.J."/>
        </authorList>
    </citation>
    <scope>NUCLEOTIDE SEQUENCE</scope>
    <source>
        <tissue evidence="1">Shoot tissue taken approximately 20 cm above the soil surface</tissue>
    </source>
</reference>
<name>A0A0A8Z075_ARUDO</name>
<dbReference type="EMBL" id="GBRH01267785">
    <property type="protein sequence ID" value="JAD30110.1"/>
    <property type="molecule type" value="Transcribed_RNA"/>
</dbReference>
<reference evidence="1" key="2">
    <citation type="journal article" date="2015" name="Data Brief">
        <title>Shoot transcriptome of the giant reed, Arundo donax.</title>
        <authorList>
            <person name="Barrero R.A."/>
            <person name="Guerrero F.D."/>
            <person name="Moolhuijzen P."/>
            <person name="Goolsby J.A."/>
            <person name="Tidwell J."/>
            <person name="Bellgard S.E."/>
            <person name="Bellgard M.I."/>
        </authorList>
    </citation>
    <scope>NUCLEOTIDE SEQUENCE</scope>
    <source>
        <tissue evidence="1">Shoot tissue taken approximately 20 cm above the soil surface</tissue>
    </source>
</reference>
<evidence type="ECO:0000313" key="1">
    <source>
        <dbReference type="EMBL" id="JAD30110.1"/>
    </source>
</evidence>
<protein>
    <submittedName>
        <fullName evidence="1">Uncharacterized protein</fullName>
    </submittedName>
</protein>
<accession>A0A0A8Z075</accession>
<proteinExistence type="predicted"/>
<sequence length="44" mass="5168">MILNAILYIWVVWTWTTWSIHYQAGVCLTHLCSSYSIHILCKQA</sequence>
<organism evidence="1">
    <name type="scientific">Arundo donax</name>
    <name type="common">Giant reed</name>
    <name type="synonym">Donax arundinaceus</name>
    <dbReference type="NCBI Taxonomy" id="35708"/>
    <lineage>
        <taxon>Eukaryota</taxon>
        <taxon>Viridiplantae</taxon>
        <taxon>Streptophyta</taxon>
        <taxon>Embryophyta</taxon>
        <taxon>Tracheophyta</taxon>
        <taxon>Spermatophyta</taxon>
        <taxon>Magnoliopsida</taxon>
        <taxon>Liliopsida</taxon>
        <taxon>Poales</taxon>
        <taxon>Poaceae</taxon>
        <taxon>PACMAD clade</taxon>
        <taxon>Arundinoideae</taxon>
        <taxon>Arundineae</taxon>
        <taxon>Arundo</taxon>
    </lineage>
</organism>